<dbReference type="GO" id="GO:0008878">
    <property type="term" value="F:glucose-1-phosphate adenylyltransferase activity"/>
    <property type="evidence" value="ECO:0007669"/>
    <property type="project" value="UniProtKB-UniRule"/>
</dbReference>
<dbReference type="Gene3D" id="2.160.10.10">
    <property type="entry name" value="Hexapeptide repeat proteins"/>
    <property type="match status" value="1"/>
</dbReference>
<evidence type="ECO:0000256" key="1">
    <source>
        <dbReference type="ARBA" id="ARBA00010443"/>
    </source>
</evidence>
<evidence type="ECO:0000256" key="5">
    <source>
        <dbReference type="ARBA" id="ARBA00022741"/>
    </source>
</evidence>
<dbReference type="CDD" id="cd02508">
    <property type="entry name" value="ADP_Glucose_PP"/>
    <property type="match status" value="1"/>
</dbReference>
<dbReference type="Proteomes" id="UP000198672">
    <property type="component" value="Unassembled WGS sequence"/>
</dbReference>
<dbReference type="GO" id="GO:0005524">
    <property type="term" value="F:ATP binding"/>
    <property type="evidence" value="ECO:0007669"/>
    <property type="project" value="UniProtKB-KW"/>
</dbReference>
<feature type="domain" description="Glucose-1-phosphate adenylyltransferase/Bifunctional protein GlmU-like C-terminal hexapeptide" evidence="11">
    <location>
        <begin position="308"/>
        <end position="399"/>
    </location>
</feature>
<dbReference type="InterPro" id="IPR011831">
    <property type="entry name" value="ADP-Glc_PPase"/>
</dbReference>
<feature type="domain" description="Nucleotidyl transferase" evidence="10">
    <location>
        <begin position="10"/>
        <end position="277"/>
    </location>
</feature>
<comment type="similarity">
    <text evidence="1 9">Belongs to the bacterial/plant glucose-1-phosphate adenylyltransferase family.</text>
</comment>
<dbReference type="EC" id="2.7.7.27" evidence="9"/>
<dbReference type="PANTHER" id="PTHR43523:SF2">
    <property type="entry name" value="GLUCOSE-1-PHOSPHATE ADENYLYLTRANSFERASE"/>
    <property type="match status" value="1"/>
</dbReference>
<keyword evidence="8 9" id="KW-0119">Carbohydrate metabolism</keyword>
<dbReference type="InterPro" id="IPR023049">
    <property type="entry name" value="GlgC_bac"/>
</dbReference>
<feature type="binding site" evidence="9">
    <location>
        <position position="199"/>
    </location>
    <ligand>
        <name>alpha-D-glucose 1-phosphate</name>
        <dbReference type="ChEBI" id="CHEBI:58601"/>
    </ligand>
</feature>
<keyword evidence="13" id="KW-1185">Reference proteome</keyword>
<evidence type="ECO:0000256" key="7">
    <source>
        <dbReference type="ARBA" id="ARBA00023056"/>
    </source>
</evidence>
<keyword evidence="6 9" id="KW-0067">ATP-binding</keyword>
<evidence type="ECO:0000256" key="3">
    <source>
        <dbReference type="ARBA" id="ARBA00022679"/>
    </source>
</evidence>
<dbReference type="InterPro" id="IPR056818">
    <property type="entry name" value="GlmU/GlgC-like_hexapep"/>
</dbReference>
<reference evidence="13" key="1">
    <citation type="submission" date="2016-10" db="EMBL/GenBank/DDBJ databases">
        <authorList>
            <person name="Varghese N."/>
            <person name="Submissions S."/>
        </authorList>
    </citation>
    <scope>NUCLEOTIDE SEQUENCE [LARGE SCALE GENOMIC DNA]</scope>
    <source>
        <strain evidence="13">DSM 173</strain>
    </source>
</reference>
<dbReference type="InterPro" id="IPR005836">
    <property type="entry name" value="ADP_Glu_pyroP_CS"/>
</dbReference>
<comment type="subunit">
    <text evidence="9">Homotetramer.</text>
</comment>
<comment type="function">
    <text evidence="9">Involved in the biosynthesis of ADP-glucose, a building block required for the elongation reactions to produce glycogen. Catalyzes the reaction between ATP and alpha-D-glucose 1-phosphate (G1P) to produce pyrophosphate and ADP-Glc.</text>
</comment>
<dbReference type="HAMAP" id="MF_00624">
    <property type="entry name" value="GlgC"/>
    <property type="match status" value="1"/>
</dbReference>
<dbReference type="Pfam" id="PF24894">
    <property type="entry name" value="Hexapep_GlmU"/>
    <property type="match status" value="1"/>
</dbReference>
<evidence type="ECO:0000256" key="4">
    <source>
        <dbReference type="ARBA" id="ARBA00022695"/>
    </source>
</evidence>
<dbReference type="PROSITE" id="PS00808">
    <property type="entry name" value="ADP_GLC_PYROPHOSPH_1"/>
    <property type="match status" value="1"/>
</dbReference>
<keyword evidence="2 9" id="KW-0321">Glycogen metabolism</keyword>
<feature type="binding site" evidence="9">
    <location>
        <begin position="181"/>
        <end position="182"/>
    </location>
    <ligand>
        <name>alpha-D-glucose 1-phosphate</name>
        <dbReference type="ChEBI" id="CHEBI:58601"/>
    </ligand>
</feature>
<evidence type="ECO:0000313" key="13">
    <source>
        <dbReference type="Proteomes" id="UP000198672"/>
    </source>
</evidence>
<gene>
    <name evidence="9" type="primary">glgC</name>
    <name evidence="12" type="ORF">SAMN05421644_11429</name>
</gene>
<comment type="caution">
    <text evidence="9">Lacks conserved residue(s) required for the propagation of feature annotation.</text>
</comment>
<dbReference type="SUPFAM" id="SSF53448">
    <property type="entry name" value="Nucleotide-diphospho-sugar transferases"/>
    <property type="match status" value="1"/>
</dbReference>
<dbReference type="GO" id="GO:0005978">
    <property type="term" value="P:glycogen biosynthetic process"/>
    <property type="evidence" value="ECO:0007669"/>
    <property type="project" value="UniProtKB-UniRule"/>
</dbReference>
<dbReference type="CDD" id="cd04651">
    <property type="entry name" value="LbH_G1P_AT_C"/>
    <property type="match status" value="1"/>
</dbReference>
<organism evidence="12 13">
    <name type="scientific">Allochromatium warmingii</name>
    <name type="common">Chromatium warmingii</name>
    <dbReference type="NCBI Taxonomy" id="61595"/>
    <lineage>
        <taxon>Bacteria</taxon>
        <taxon>Pseudomonadati</taxon>
        <taxon>Pseudomonadota</taxon>
        <taxon>Gammaproteobacteria</taxon>
        <taxon>Chromatiales</taxon>
        <taxon>Chromatiaceae</taxon>
        <taxon>Allochromatium</taxon>
    </lineage>
</organism>
<evidence type="ECO:0000259" key="11">
    <source>
        <dbReference type="Pfam" id="PF24894"/>
    </source>
</evidence>
<feature type="site" description="Could play a key role in the communication between the regulatory and the substrate sites" evidence="9">
    <location>
        <position position="100"/>
    </location>
</feature>
<dbReference type="UniPathway" id="UPA00164"/>
<accession>A0A1H3EQ84</accession>
<dbReference type="Pfam" id="PF00483">
    <property type="entry name" value="NTP_transferase"/>
    <property type="match status" value="1"/>
</dbReference>
<comment type="pathway">
    <text evidence="9">Glycan biosynthesis; glycogen biosynthesis.</text>
</comment>
<feature type="site" description="Could play a key role in the communication between the regulatory and the substrate sites" evidence="9">
    <location>
        <position position="62"/>
    </location>
</feature>
<keyword evidence="3 9" id="KW-0808">Transferase</keyword>
<name>A0A1H3EQ84_ALLWA</name>
<dbReference type="PANTHER" id="PTHR43523">
    <property type="entry name" value="GLUCOSE-1-PHOSPHATE ADENYLYLTRANSFERASE-RELATED"/>
    <property type="match status" value="1"/>
</dbReference>
<evidence type="ECO:0000256" key="6">
    <source>
        <dbReference type="ARBA" id="ARBA00022840"/>
    </source>
</evidence>
<protein>
    <recommendedName>
        <fullName evidence="9">Glucose-1-phosphate adenylyltransferase</fullName>
        <ecNumber evidence="9">2.7.7.27</ecNumber>
    </recommendedName>
    <alternativeName>
        <fullName evidence="9">ADP-glucose pyrophosphorylase</fullName>
        <shortName evidence="9">ADPGlc PPase</shortName>
    </alternativeName>
    <alternativeName>
        <fullName evidence="9">ADP-glucose synthase</fullName>
    </alternativeName>
</protein>
<dbReference type="EMBL" id="FNOW01000014">
    <property type="protein sequence ID" value="SDX80800.1"/>
    <property type="molecule type" value="Genomic_DNA"/>
</dbReference>
<dbReference type="NCBIfam" id="NF002023">
    <property type="entry name" value="PRK00844.1"/>
    <property type="match status" value="1"/>
</dbReference>
<keyword evidence="4 9" id="KW-0548">Nucleotidyltransferase</keyword>
<evidence type="ECO:0000313" key="12">
    <source>
        <dbReference type="EMBL" id="SDX80800.1"/>
    </source>
</evidence>
<evidence type="ECO:0000256" key="2">
    <source>
        <dbReference type="ARBA" id="ARBA00022600"/>
    </source>
</evidence>
<dbReference type="InterPro" id="IPR005835">
    <property type="entry name" value="NTP_transferase_dom"/>
</dbReference>
<keyword evidence="7 9" id="KW-0320">Glycogen biosynthesis</keyword>
<dbReference type="STRING" id="61595.SAMN05421644_11429"/>
<dbReference type="PROSITE" id="PS00810">
    <property type="entry name" value="ADP_GLC_PYROPHOSPH_3"/>
    <property type="match status" value="1"/>
</dbReference>
<evidence type="ECO:0000256" key="9">
    <source>
        <dbReference type="HAMAP-Rule" id="MF_00624"/>
    </source>
</evidence>
<keyword evidence="5 9" id="KW-0547">Nucleotide-binding</keyword>
<evidence type="ECO:0000256" key="8">
    <source>
        <dbReference type="ARBA" id="ARBA00023277"/>
    </source>
</evidence>
<dbReference type="PROSITE" id="PS00809">
    <property type="entry name" value="ADP_GLC_PYROPHOSPH_2"/>
    <property type="match status" value="1"/>
</dbReference>
<dbReference type="InterPro" id="IPR029044">
    <property type="entry name" value="Nucleotide-diphossugar_trans"/>
</dbReference>
<sequence length="421" mass="47212">MHIQNDRIIAFVMAGGQGSRLQPLTTGRSKPSVPFGSRYRIVDFVLSNLVNSQIQTIYLLVQYKSQSLIEHVRKAWTISPLLQNQFVTVVPPQMMSGENWFQGTADAVNQNINLIEEHRPNLVAVFGADHIYRMDIRQMVEFHHRRQADVTIAALPVPLAEASSFGVIVADESGRIQAFEEKPTHPTSMPKQPDMAFASMGNYIFSADVLLQALHETQQAGETDFGQHVLPRLLRTHNLYAYDFATNVIPGVQPYETPVYWRDVGNLDAYFDAHCDVLGAEPAFDVFNPEWPIYSSSYQGPVARVLGGQIENTLLGAATMVHTGARIQNSIIRREAVIEEDVVLEDCIIMDYVRVSRGARLRRVIVDRHNIIEPGDEIGFDRARDAERFHVSPGGITVVHQGQVGYFARDIRGSGRRGYSE</sequence>
<dbReference type="InterPro" id="IPR011004">
    <property type="entry name" value="Trimer_LpxA-like_sf"/>
</dbReference>
<feature type="binding site" evidence="9">
    <location>
        <position position="166"/>
    </location>
    <ligand>
        <name>alpha-D-glucose 1-phosphate</name>
        <dbReference type="ChEBI" id="CHEBI:58601"/>
    </ligand>
</feature>
<proteinExistence type="inferred from homology"/>
<dbReference type="Gene3D" id="3.90.550.10">
    <property type="entry name" value="Spore Coat Polysaccharide Biosynthesis Protein SpsA, Chain A"/>
    <property type="match status" value="1"/>
</dbReference>
<evidence type="ECO:0000259" key="10">
    <source>
        <dbReference type="Pfam" id="PF00483"/>
    </source>
</evidence>
<dbReference type="AlphaFoldDB" id="A0A1H3EQ84"/>
<dbReference type="SUPFAM" id="SSF51161">
    <property type="entry name" value="Trimeric LpxA-like enzymes"/>
    <property type="match status" value="1"/>
</dbReference>
<comment type="catalytic activity">
    <reaction evidence="9">
        <text>alpha-D-glucose 1-phosphate + ATP + H(+) = ADP-alpha-D-glucose + diphosphate</text>
        <dbReference type="Rhea" id="RHEA:12120"/>
        <dbReference type="ChEBI" id="CHEBI:15378"/>
        <dbReference type="ChEBI" id="CHEBI:30616"/>
        <dbReference type="ChEBI" id="CHEBI:33019"/>
        <dbReference type="ChEBI" id="CHEBI:57498"/>
        <dbReference type="ChEBI" id="CHEBI:58601"/>
        <dbReference type="EC" id="2.7.7.27"/>
    </reaction>
</comment>